<dbReference type="OMA" id="TLCNVQI"/>
<dbReference type="GO" id="GO:0000049">
    <property type="term" value="F:tRNA binding"/>
    <property type="evidence" value="ECO:0007669"/>
    <property type="project" value="UniProtKB-UniRule"/>
</dbReference>
<dbReference type="OrthoDB" id="19141at2759"/>
<dbReference type="AlphaFoldDB" id="L8GMV0"/>
<dbReference type="Gene3D" id="2.40.50.140">
    <property type="entry name" value="Nucleic acid-binding proteins"/>
    <property type="match status" value="1"/>
</dbReference>
<proteinExistence type="predicted"/>
<dbReference type="KEGG" id="acan:ACA1_380820"/>
<dbReference type="Pfam" id="PF01588">
    <property type="entry name" value="tRNA_bind"/>
    <property type="match status" value="1"/>
</dbReference>
<sequence length="253" mass="27010">MTTNQGPFSQSLKELRALIAEIEAEVGSETEAQQPQAQSVAAPLEANVARLSTSAEKEATANVSKQVAPKKKQEKAPKQPPKPAVSRDPFEDATLQVAQVQVVERHPDADSLYVCQVALGEETRQLVTGLVKYYSVEELQDRLIVVITNLKASKLRGKESNAMLLAGDDSATSKQGLVKLLAPPQGAEVGDRVYLEGQQPSADPAACLNHKQWGKVVPEFAVVGGKATYKGQVLVTKDGPLTVPDLPDGSGIH</sequence>
<dbReference type="InterPro" id="IPR012340">
    <property type="entry name" value="NA-bd_OB-fold"/>
</dbReference>
<dbReference type="STRING" id="1257118.L8GMV0"/>
<feature type="region of interest" description="Disordered" evidence="4">
    <location>
        <begin position="51"/>
        <end position="90"/>
    </location>
</feature>
<dbReference type="Proteomes" id="UP000011083">
    <property type="component" value="Unassembled WGS sequence"/>
</dbReference>
<protein>
    <submittedName>
        <fullName evidence="6">tRNA binding domain containing protein</fullName>
    </submittedName>
</protein>
<evidence type="ECO:0000313" key="7">
    <source>
        <dbReference type="Proteomes" id="UP000011083"/>
    </source>
</evidence>
<feature type="domain" description="TRNA-binding" evidence="5">
    <location>
        <begin position="89"/>
        <end position="194"/>
    </location>
</feature>
<organism evidence="6 7">
    <name type="scientific">Acanthamoeba castellanii (strain ATCC 30010 / Neff)</name>
    <dbReference type="NCBI Taxonomy" id="1257118"/>
    <lineage>
        <taxon>Eukaryota</taxon>
        <taxon>Amoebozoa</taxon>
        <taxon>Discosea</taxon>
        <taxon>Longamoebia</taxon>
        <taxon>Centramoebida</taxon>
        <taxon>Acanthamoebidae</taxon>
        <taxon>Acanthamoeba</taxon>
    </lineage>
</organism>
<dbReference type="PANTHER" id="PTHR11586:SF37">
    <property type="entry name" value="TRNA-BINDING DOMAIN-CONTAINING PROTEIN"/>
    <property type="match status" value="1"/>
</dbReference>
<evidence type="ECO:0000313" key="6">
    <source>
        <dbReference type="EMBL" id="ELR14405.1"/>
    </source>
</evidence>
<evidence type="ECO:0000256" key="1">
    <source>
        <dbReference type="ARBA" id="ARBA00022555"/>
    </source>
</evidence>
<dbReference type="PANTHER" id="PTHR11586">
    <property type="entry name" value="TRNA-AMINOACYLATION COFACTOR ARC1 FAMILY MEMBER"/>
    <property type="match status" value="1"/>
</dbReference>
<dbReference type="InterPro" id="IPR002547">
    <property type="entry name" value="tRNA-bd_dom"/>
</dbReference>
<evidence type="ECO:0000256" key="2">
    <source>
        <dbReference type="ARBA" id="ARBA00022884"/>
    </source>
</evidence>
<dbReference type="InterPro" id="IPR051270">
    <property type="entry name" value="Tyrosine-tRNA_ligase_regulator"/>
</dbReference>
<keyword evidence="2 3" id="KW-0694">RNA-binding</keyword>
<name>L8GMV0_ACACF</name>
<keyword evidence="7" id="KW-1185">Reference proteome</keyword>
<evidence type="ECO:0000259" key="5">
    <source>
        <dbReference type="PROSITE" id="PS50886"/>
    </source>
</evidence>
<dbReference type="GeneID" id="14914997"/>
<evidence type="ECO:0000256" key="3">
    <source>
        <dbReference type="PROSITE-ProRule" id="PRU00209"/>
    </source>
</evidence>
<dbReference type="EMBL" id="KB008053">
    <property type="protein sequence ID" value="ELR14405.1"/>
    <property type="molecule type" value="Genomic_DNA"/>
</dbReference>
<reference evidence="6 7" key="1">
    <citation type="journal article" date="2013" name="Genome Biol.">
        <title>Genome of Acanthamoeba castellanii highlights extensive lateral gene transfer and early evolution of tyrosine kinase signaling.</title>
        <authorList>
            <person name="Clarke M."/>
            <person name="Lohan A.J."/>
            <person name="Liu B."/>
            <person name="Lagkouvardos I."/>
            <person name="Roy S."/>
            <person name="Zafar N."/>
            <person name="Bertelli C."/>
            <person name="Schilde C."/>
            <person name="Kianianmomeni A."/>
            <person name="Burglin T.R."/>
            <person name="Frech C."/>
            <person name="Turcotte B."/>
            <person name="Kopec K.O."/>
            <person name="Synnott J.M."/>
            <person name="Choo C."/>
            <person name="Paponov I."/>
            <person name="Finkler A."/>
            <person name="Soon Heng Tan C."/>
            <person name="Hutchins A.P."/>
            <person name="Weinmeier T."/>
            <person name="Rattei T."/>
            <person name="Chu J.S."/>
            <person name="Gimenez G."/>
            <person name="Irimia M."/>
            <person name="Rigden D.J."/>
            <person name="Fitzpatrick D.A."/>
            <person name="Lorenzo-Morales J."/>
            <person name="Bateman A."/>
            <person name="Chiu C.H."/>
            <person name="Tang P."/>
            <person name="Hegemann P."/>
            <person name="Fromm H."/>
            <person name="Raoult D."/>
            <person name="Greub G."/>
            <person name="Miranda-Saavedra D."/>
            <person name="Chen N."/>
            <person name="Nash P."/>
            <person name="Ginger M.L."/>
            <person name="Horn M."/>
            <person name="Schaap P."/>
            <person name="Caler L."/>
            <person name="Loftus B."/>
        </authorList>
    </citation>
    <scope>NUCLEOTIDE SEQUENCE [LARGE SCALE GENOMIC DNA]</scope>
    <source>
        <strain evidence="6 7">Neff</strain>
    </source>
</reference>
<keyword evidence="1 3" id="KW-0820">tRNA-binding</keyword>
<dbReference type="RefSeq" id="XP_004336418.1">
    <property type="nucleotide sequence ID" value="XM_004336370.1"/>
</dbReference>
<evidence type="ECO:0000256" key="4">
    <source>
        <dbReference type="SAM" id="MobiDB-lite"/>
    </source>
</evidence>
<dbReference type="SUPFAM" id="SSF50249">
    <property type="entry name" value="Nucleic acid-binding proteins"/>
    <property type="match status" value="1"/>
</dbReference>
<dbReference type="PROSITE" id="PS50886">
    <property type="entry name" value="TRBD"/>
    <property type="match status" value="1"/>
</dbReference>
<gene>
    <name evidence="6" type="ORF">ACA1_380820</name>
</gene>
<accession>L8GMV0</accession>
<dbReference type="VEuPathDB" id="AmoebaDB:ACA1_380820"/>